<accession>A0A892ZGH7</accession>
<dbReference type="Pfam" id="PF18897">
    <property type="entry name" value="Gp3-like"/>
    <property type="match status" value="1"/>
</dbReference>
<evidence type="ECO:0000313" key="3">
    <source>
        <dbReference type="Proteomes" id="UP000653156"/>
    </source>
</evidence>
<dbReference type="EMBL" id="CP069798">
    <property type="protein sequence ID" value="QRQ80846.1"/>
    <property type="molecule type" value="Genomic_DNA"/>
</dbReference>
<sequence length="309" mass="33953">MLKGLALTPPIIGRIAIGKTVERNGKHLPEKDDEFTLTTQVQNKSGWINHPLDAALRQQSGKSDTKLRCIPIRLLFDAPDLNLRACYSLFDRQSGRPLCVGNGENCKRMMNGQAEQHPCPGPDYCPLGANQQCKPYARMNVRIGDEDELGSFVFRTTGFNSIRTLSARLHYFHAAANGMLSTLPLALRLRSKSTTQSYRAPIYYVDLVVRDGFTLNEAIQQAQNEYHQRQQAGFNQPALDEAARMGFAAGVFEESEEDGQAVVAEFLPPPLGAQNTSADNTRHHNAPNGMSTPLADKLAGKAARLSTAS</sequence>
<feature type="region of interest" description="Disordered" evidence="1">
    <location>
        <begin position="269"/>
        <end position="309"/>
    </location>
</feature>
<proteinExistence type="predicted"/>
<evidence type="ECO:0000256" key="1">
    <source>
        <dbReference type="SAM" id="MobiDB-lite"/>
    </source>
</evidence>
<reference evidence="2" key="1">
    <citation type="submission" date="2021-02" db="EMBL/GenBank/DDBJ databases">
        <title>Neisseriaceae sp. 26B isolated from the cloaca of a Common Toad-headed Turtle (Mesoclemmys nasuta).</title>
        <authorList>
            <person name="Spergser J."/>
            <person name="Busse H.-J."/>
        </authorList>
    </citation>
    <scope>NUCLEOTIDE SEQUENCE</scope>
    <source>
        <strain evidence="2">26B</strain>
    </source>
</reference>
<dbReference type="KEGG" id="ptes:JQU52_08785"/>
<dbReference type="InterPro" id="IPR043991">
    <property type="entry name" value="Gp3-like"/>
</dbReference>
<evidence type="ECO:0000313" key="2">
    <source>
        <dbReference type="EMBL" id="QRQ80846.1"/>
    </source>
</evidence>
<evidence type="ECO:0008006" key="4">
    <source>
        <dbReference type="Google" id="ProtNLM"/>
    </source>
</evidence>
<keyword evidence="3" id="KW-1185">Reference proteome</keyword>
<protein>
    <recommendedName>
        <fullName evidence="4">Hydrolase or metal-binding protein</fullName>
    </recommendedName>
</protein>
<dbReference type="RefSeq" id="WP_230338138.1">
    <property type="nucleotide sequence ID" value="NZ_CP069798.1"/>
</dbReference>
<dbReference type="Proteomes" id="UP000653156">
    <property type="component" value="Chromosome"/>
</dbReference>
<organism evidence="2 3">
    <name type="scientific">Paralysiella testudinis</name>
    <dbReference type="NCBI Taxonomy" id="2809020"/>
    <lineage>
        <taxon>Bacteria</taxon>
        <taxon>Pseudomonadati</taxon>
        <taxon>Pseudomonadota</taxon>
        <taxon>Betaproteobacteria</taxon>
        <taxon>Neisseriales</taxon>
        <taxon>Neisseriaceae</taxon>
        <taxon>Paralysiella</taxon>
    </lineage>
</organism>
<name>A0A892ZGH7_9NEIS</name>
<dbReference type="AlphaFoldDB" id="A0A892ZGH7"/>
<gene>
    <name evidence="2" type="ORF">JQU52_08785</name>
</gene>